<keyword evidence="4" id="KW-0479">Metal-binding</keyword>
<evidence type="ECO:0000313" key="11">
    <source>
        <dbReference type="EMBL" id="KRM63146.1"/>
    </source>
</evidence>
<evidence type="ECO:0000256" key="6">
    <source>
        <dbReference type="ARBA" id="ARBA00023211"/>
    </source>
</evidence>
<dbReference type="FunFam" id="3.90.1640.10:FF:000001">
    <property type="entry name" value="Probable manganese-dependent inorganic pyrophosphatase"/>
    <property type="match status" value="1"/>
</dbReference>
<dbReference type="Gene3D" id="3.10.310.20">
    <property type="entry name" value="DHHA2 domain"/>
    <property type="match status" value="1"/>
</dbReference>
<name>A0A0R2A931_9LACO</name>
<organism evidence="11 12">
    <name type="scientific">Ligilactobacillus agilis DSM 20509</name>
    <dbReference type="NCBI Taxonomy" id="1423718"/>
    <lineage>
        <taxon>Bacteria</taxon>
        <taxon>Bacillati</taxon>
        <taxon>Bacillota</taxon>
        <taxon>Bacilli</taxon>
        <taxon>Lactobacillales</taxon>
        <taxon>Lactobacillaceae</taxon>
        <taxon>Ligilactobacillus</taxon>
    </lineage>
</organism>
<comment type="similarity">
    <text evidence="2">Belongs to the PPase class C family.</text>
</comment>
<dbReference type="OrthoDB" id="9766150at2"/>
<proteinExistence type="inferred from homology"/>
<evidence type="ECO:0000256" key="5">
    <source>
        <dbReference type="ARBA" id="ARBA00022801"/>
    </source>
</evidence>
<dbReference type="AlphaFoldDB" id="A0A0R2A931"/>
<accession>A0A0R2A931</accession>
<reference evidence="11 12" key="1">
    <citation type="journal article" date="2015" name="Genome Announc.">
        <title>Expanding the biotechnology potential of lactobacilli through comparative genomics of 213 strains and associated genera.</title>
        <authorList>
            <person name="Sun Z."/>
            <person name="Harris H.M."/>
            <person name="McCann A."/>
            <person name="Guo C."/>
            <person name="Argimon S."/>
            <person name="Zhang W."/>
            <person name="Yang X."/>
            <person name="Jeffery I.B."/>
            <person name="Cooney J.C."/>
            <person name="Kagawa T.F."/>
            <person name="Liu W."/>
            <person name="Song Y."/>
            <person name="Salvetti E."/>
            <person name="Wrobel A."/>
            <person name="Rasinkangas P."/>
            <person name="Parkhill J."/>
            <person name="Rea M.C."/>
            <person name="O'Sullivan O."/>
            <person name="Ritari J."/>
            <person name="Douillard F.P."/>
            <person name="Paul Ross R."/>
            <person name="Yang R."/>
            <person name="Briner A.E."/>
            <person name="Felis G.E."/>
            <person name="de Vos W.M."/>
            <person name="Barrangou R."/>
            <person name="Klaenhammer T.R."/>
            <person name="Caufield P.W."/>
            <person name="Cui Y."/>
            <person name="Zhang H."/>
            <person name="O'Toole P.W."/>
        </authorList>
    </citation>
    <scope>NUCLEOTIDE SEQUENCE [LARGE SCALE GENOMIC DNA]</scope>
    <source>
        <strain evidence="11 12">DSM 20509</strain>
    </source>
</reference>
<dbReference type="InterPro" id="IPR004097">
    <property type="entry name" value="DHHA2"/>
</dbReference>
<evidence type="ECO:0000256" key="8">
    <source>
        <dbReference type="ARBA" id="ARBA00047820"/>
    </source>
</evidence>
<keyword evidence="12" id="KW-1185">Reference proteome</keyword>
<dbReference type="EC" id="3.6.1.1" evidence="3"/>
<dbReference type="Gene3D" id="3.90.1640.10">
    <property type="entry name" value="inorganic pyrophosphatase (n-terminal core)"/>
    <property type="match status" value="1"/>
</dbReference>
<dbReference type="GO" id="GO:0004427">
    <property type="term" value="F:inorganic diphosphate phosphatase activity"/>
    <property type="evidence" value="ECO:0007669"/>
    <property type="project" value="UniProtKB-EC"/>
</dbReference>
<evidence type="ECO:0000256" key="9">
    <source>
        <dbReference type="ARBA" id="ARBA00071223"/>
    </source>
</evidence>
<evidence type="ECO:0000256" key="4">
    <source>
        <dbReference type="ARBA" id="ARBA00022723"/>
    </source>
</evidence>
<gene>
    <name evidence="11" type="ORF">FC14_GL000970</name>
</gene>
<dbReference type="SMART" id="SM01131">
    <property type="entry name" value="DHHA2"/>
    <property type="match status" value="1"/>
</dbReference>
<dbReference type="FunFam" id="3.10.310.20:FF:000001">
    <property type="entry name" value="Probable manganese-dependent inorganic pyrophosphatase"/>
    <property type="match status" value="1"/>
</dbReference>
<keyword evidence="5" id="KW-0378">Hydrolase</keyword>
<dbReference type="Proteomes" id="UP000051008">
    <property type="component" value="Unassembled WGS sequence"/>
</dbReference>
<dbReference type="InterPro" id="IPR038763">
    <property type="entry name" value="DHH_sf"/>
</dbReference>
<dbReference type="RefSeq" id="WP_056977546.1">
    <property type="nucleotide sequence ID" value="NZ_AYYP01000070.1"/>
</dbReference>
<evidence type="ECO:0000256" key="3">
    <source>
        <dbReference type="ARBA" id="ARBA00012146"/>
    </source>
</evidence>
<dbReference type="GO" id="GO:0046872">
    <property type="term" value="F:metal ion binding"/>
    <property type="evidence" value="ECO:0007669"/>
    <property type="project" value="UniProtKB-KW"/>
</dbReference>
<dbReference type="InterPro" id="IPR001667">
    <property type="entry name" value="DDH_dom"/>
</dbReference>
<keyword evidence="6" id="KW-0464">Manganese</keyword>
<evidence type="ECO:0000313" key="12">
    <source>
        <dbReference type="Proteomes" id="UP000051008"/>
    </source>
</evidence>
<feature type="domain" description="DHHA2" evidence="10">
    <location>
        <begin position="180"/>
        <end position="306"/>
    </location>
</feature>
<evidence type="ECO:0000259" key="10">
    <source>
        <dbReference type="SMART" id="SM01131"/>
    </source>
</evidence>
<dbReference type="SUPFAM" id="SSF64182">
    <property type="entry name" value="DHH phosphoesterases"/>
    <property type="match status" value="1"/>
</dbReference>
<comment type="caution">
    <text evidence="11">The sequence shown here is derived from an EMBL/GenBank/DDBJ whole genome shotgun (WGS) entry which is preliminary data.</text>
</comment>
<dbReference type="InterPro" id="IPR038222">
    <property type="entry name" value="DHHA2_dom_sf"/>
</dbReference>
<comment type="catalytic activity">
    <reaction evidence="8">
        <text>diphosphate + H2O = 2 phosphate + H(+)</text>
        <dbReference type="Rhea" id="RHEA:24576"/>
        <dbReference type="ChEBI" id="CHEBI:15377"/>
        <dbReference type="ChEBI" id="CHEBI:15378"/>
        <dbReference type="ChEBI" id="CHEBI:33019"/>
        <dbReference type="ChEBI" id="CHEBI:43474"/>
        <dbReference type="EC" id="3.6.1.1"/>
    </reaction>
</comment>
<dbReference type="Pfam" id="PF01368">
    <property type="entry name" value="DHH"/>
    <property type="match status" value="1"/>
</dbReference>
<sequence length="307" mass="33071">MKELVFGHQNPDTDAIVAAKAYSYLQNKLGKDTEAVALGEPNEETKFVLAHFDEPAPRVIESAKAEVEAVMLVDHNEAQQSVADIKDVTVTNVIDHHRIANFETAGPLYYHAEPVGCSSTIVYKEFASNGVEIPAKLAGLMLSAIISDTLLFKSPTTTADDIEIGKKLAAIAGVDYETYGLEMLKAGTNLAAKTEAELIEADAKSFEMGGLTVRIDQVNTVDLEDVFSREAAFRAAIEAENKAQGYDLFLLMATNILDSNTRLLVVGEGQDKVEAAFGVKLVDGKADLPGVVSRKKQVVPPLQAAFD</sequence>
<evidence type="ECO:0000256" key="1">
    <source>
        <dbReference type="ARBA" id="ARBA00001936"/>
    </source>
</evidence>
<dbReference type="PANTHER" id="PTHR12112:SF22">
    <property type="entry name" value="MANGANESE-DEPENDENT INORGANIC PYROPHOSPHATASE-RELATED"/>
    <property type="match status" value="1"/>
</dbReference>
<evidence type="ECO:0000256" key="2">
    <source>
        <dbReference type="ARBA" id="ARBA00007350"/>
    </source>
</evidence>
<dbReference type="PANTHER" id="PTHR12112">
    <property type="entry name" value="BNIP - RELATED"/>
    <property type="match status" value="1"/>
</dbReference>
<protein>
    <recommendedName>
        <fullName evidence="9">Probable manganese-dependent inorganic pyrophosphatase</fullName>
        <ecNumber evidence="3">3.6.1.1</ecNumber>
    </recommendedName>
    <alternativeName>
        <fullName evidence="7">Pyrophosphate phospho-hydrolase</fullName>
    </alternativeName>
</protein>
<dbReference type="GO" id="GO:0005737">
    <property type="term" value="C:cytoplasm"/>
    <property type="evidence" value="ECO:0007669"/>
    <property type="project" value="InterPro"/>
</dbReference>
<comment type="cofactor">
    <cofactor evidence="1">
        <name>Mn(2+)</name>
        <dbReference type="ChEBI" id="CHEBI:29035"/>
    </cofactor>
</comment>
<dbReference type="EMBL" id="AYYP01000070">
    <property type="protein sequence ID" value="KRM63146.1"/>
    <property type="molecule type" value="Genomic_DNA"/>
</dbReference>
<dbReference type="PATRIC" id="fig|1423718.3.peg.1018"/>
<evidence type="ECO:0000256" key="7">
    <source>
        <dbReference type="ARBA" id="ARBA00032535"/>
    </source>
</evidence>
<dbReference type="Pfam" id="PF02833">
    <property type="entry name" value="DHHA2"/>
    <property type="match status" value="1"/>
</dbReference>
<dbReference type="NCBIfam" id="NF003877">
    <property type="entry name" value="PRK05427.1"/>
    <property type="match status" value="1"/>
</dbReference>